<feature type="domain" description="SGNH hydrolase-type esterase" evidence="2">
    <location>
        <begin position="205"/>
        <end position="354"/>
    </location>
</feature>
<evidence type="ECO:0000256" key="1">
    <source>
        <dbReference type="SAM" id="SignalP"/>
    </source>
</evidence>
<dbReference type="InterPro" id="IPR051532">
    <property type="entry name" value="Ester_Hydrolysis_Enzymes"/>
</dbReference>
<evidence type="ECO:0000259" key="3">
    <source>
        <dbReference type="Pfam" id="PF22753"/>
    </source>
</evidence>
<keyword evidence="5" id="KW-0378">Hydrolase</keyword>
<name>A0A0C1EBE7_9NEIS</name>
<evidence type="ECO:0000259" key="2">
    <source>
        <dbReference type="Pfam" id="PF13472"/>
    </source>
</evidence>
<dbReference type="SUPFAM" id="SSF52266">
    <property type="entry name" value="SGNH hydrolase"/>
    <property type="match status" value="1"/>
</dbReference>
<evidence type="ECO:0000313" key="6">
    <source>
        <dbReference type="Proteomes" id="UP000031390"/>
    </source>
</evidence>
<evidence type="ECO:0000313" key="7">
    <source>
        <dbReference type="Proteomes" id="UP000829504"/>
    </source>
</evidence>
<dbReference type="InterPro" id="IPR055041">
    <property type="entry name" value="Ape1_N"/>
</dbReference>
<dbReference type="PATRIC" id="fig|1056807.3.peg.2251"/>
<dbReference type="Proteomes" id="UP000031390">
    <property type="component" value="Unassembled WGS sequence"/>
</dbReference>
<protein>
    <submittedName>
        <fullName evidence="5">SGNH/GDSL hydrolase family protein</fullName>
    </submittedName>
</protein>
<proteinExistence type="predicted"/>
<dbReference type="EMBL" id="JUFZ01000115">
    <property type="protein sequence ID" value="KIC06168.1"/>
    <property type="molecule type" value="Genomic_DNA"/>
</dbReference>
<dbReference type="EMBL" id="CP094242">
    <property type="protein sequence ID" value="UNV88212.1"/>
    <property type="molecule type" value="Genomic_DNA"/>
</dbReference>
<dbReference type="Pfam" id="PF22753">
    <property type="entry name" value="Ape1_N"/>
    <property type="match status" value="1"/>
</dbReference>
<dbReference type="InterPro" id="IPR013830">
    <property type="entry name" value="SGNH_hydro"/>
</dbReference>
<dbReference type="PANTHER" id="PTHR30383:SF29">
    <property type="entry name" value="SGNH HYDROLASE-TYPE ESTERASE DOMAIN-CONTAINING PROTEIN"/>
    <property type="match status" value="1"/>
</dbReference>
<dbReference type="Proteomes" id="UP000829504">
    <property type="component" value="Chromosome"/>
</dbReference>
<dbReference type="PANTHER" id="PTHR30383">
    <property type="entry name" value="THIOESTERASE 1/PROTEASE 1/LYSOPHOSPHOLIPASE L1"/>
    <property type="match status" value="1"/>
</dbReference>
<dbReference type="AlphaFoldDB" id="A0A0C1EBE7"/>
<gene>
    <name evidence="4" type="ORF">MCC93_23460</name>
    <name evidence="5" type="ORF">MON37_04625</name>
</gene>
<keyword evidence="1" id="KW-0732">Signal</keyword>
<dbReference type="InterPro" id="IPR036514">
    <property type="entry name" value="SGNH_hydro_sf"/>
</dbReference>
<dbReference type="RefSeq" id="WP_039409845.1">
    <property type="nucleotide sequence ID" value="NZ_CP094242.1"/>
</dbReference>
<dbReference type="Gene3D" id="2.60.120.1360">
    <property type="match status" value="1"/>
</dbReference>
<dbReference type="Pfam" id="PF13472">
    <property type="entry name" value="Lipase_GDSL_2"/>
    <property type="match status" value="1"/>
</dbReference>
<organism evidence="4 6">
    <name type="scientific">Morococcus cerebrosus</name>
    <dbReference type="NCBI Taxonomy" id="1056807"/>
    <lineage>
        <taxon>Bacteria</taxon>
        <taxon>Pseudomonadati</taxon>
        <taxon>Pseudomonadota</taxon>
        <taxon>Betaproteobacteria</taxon>
        <taxon>Neisseriales</taxon>
        <taxon>Neisseriaceae</taxon>
        <taxon>Morococcus</taxon>
    </lineage>
</organism>
<feature type="signal peptide" evidence="1">
    <location>
        <begin position="1"/>
        <end position="21"/>
    </location>
</feature>
<reference evidence="4 6" key="1">
    <citation type="submission" date="2014-12" db="EMBL/GenBank/DDBJ databases">
        <title>Genome sequence of Morococcus cerebrosus.</title>
        <authorList>
            <person name="Shin S.-K."/>
            <person name="Yi H."/>
        </authorList>
    </citation>
    <scope>NUCLEOTIDE SEQUENCE [LARGE SCALE GENOMIC DNA]</scope>
    <source>
        <strain evidence="4 6">CIP 81.93</strain>
    </source>
</reference>
<evidence type="ECO:0000313" key="4">
    <source>
        <dbReference type="EMBL" id="KIC06168.1"/>
    </source>
</evidence>
<sequence length="369" mass="40162">MNIKTLSVSLTALCLSAAAPAADMLLENYGSSRPAWLSKLKKLDRSSDGKFRILQIGDSHTAGDLFTEQLRLRLQQKWGDGGIGWVYPSTVKGQRSAAVRYDGSWQTVSSRSVSDDFPLGGIIAKANGSSVTISAKDGSSGERQISVFAKPVLPEQTLSFNGREVPAGSSGWQIIRSNSHLPLTLSSSMPWDIGYINIENPGRGVTVSALGINGAQLTHWSKWRPSWQDDLAQTRADLVILAYGTNEAFARDLDITATEQSWRSYIRQIKQSLPDAGILILGAPESLKSTSGSCGTRPATLSSIQQMQQRIARDEKIMYWSWQNAMGGECSMKNWMSQGLAAKDGVHFSGKGYRQAADRLADSLIQMAD</sequence>
<dbReference type="CDD" id="cd01825">
    <property type="entry name" value="SGNH_hydrolase_peri1"/>
    <property type="match status" value="1"/>
</dbReference>
<dbReference type="GO" id="GO:0016788">
    <property type="term" value="F:hydrolase activity, acting on ester bonds"/>
    <property type="evidence" value="ECO:0007669"/>
    <property type="project" value="UniProtKB-ARBA"/>
</dbReference>
<feature type="chain" id="PRO_5002130691" evidence="1">
    <location>
        <begin position="22"/>
        <end position="369"/>
    </location>
</feature>
<accession>A0A0C1EBE7</accession>
<evidence type="ECO:0000313" key="5">
    <source>
        <dbReference type="EMBL" id="UNV88212.1"/>
    </source>
</evidence>
<dbReference type="Gene3D" id="3.40.50.1110">
    <property type="entry name" value="SGNH hydrolase"/>
    <property type="match status" value="1"/>
</dbReference>
<keyword evidence="7" id="KW-1185">Reference proteome</keyword>
<reference evidence="5 7" key="2">
    <citation type="submission" date="2022-03" db="EMBL/GenBank/DDBJ databases">
        <title>Genome sequencing of Morococcus cerebrosus.</title>
        <authorList>
            <person name="Baek M.-G."/>
            <person name="Yi H."/>
        </authorList>
    </citation>
    <scope>NUCLEOTIDE SEQUENCE [LARGE SCALE GENOMIC DNA]</scope>
    <source>
        <strain evidence="5 7">CIP 81.93</strain>
    </source>
</reference>
<feature type="domain" description="Peptidoglycan O-acetylesterase N-terminal" evidence="3">
    <location>
        <begin position="81"/>
        <end position="184"/>
    </location>
</feature>